<dbReference type="InterPro" id="IPR037523">
    <property type="entry name" value="VOC_core"/>
</dbReference>
<name>A0A679JQF5_VARPD</name>
<dbReference type="InterPro" id="IPR029068">
    <property type="entry name" value="Glyas_Bleomycin-R_OHBP_Dase"/>
</dbReference>
<dbReference type="Gene3D" id="3.10.180.10">
    <property type="entry name" value="2,3-Dihydroxybiphenyl 1,2-Dioxygenase, domain 1"/>
    <property type="match status" value="1"/>
</dbReference>
<gene>
    <name evidence="2" type="ORF">VVAX_05798</name>
</gene>
<accession>A0A679JQF5</accession>
<reference evidence="2" key="1">
    <citation type="submission" date="2019-12" db="EMBL/GenBank/DDBJ databases">
        <authorList>
            <person name="Cremers G."/>
        </authorList>
    </citation>
    <scope>NUCLEOTIDE SEQUENCE</scope>
    <source>
        <strain evidence="2">Vvax</strain>
    </source>
</reference>
<protein>
    <recommendedName>
        <fullName evidence="1">VOC domain-containing protein</fullName>
    </recommendedName>
</protein>
<dbReference type="PANTHER" id="PTHR46142:SF3">
    <property type="entry name" value="F18B13.24 PROTEIN"/>
    <property type="match status" value="1"/>
</dbReference>
<proteinExistence type="predicted"/>
<dbReference type="SUPFAM" id="SSF54593">
    <property type="entry name" value="Glyoxalase/Bleomycin resistance protein/Dihydroxybiphenyl dioxygenase"/>
    <property type="match status" value="1"/>
</dbReference>
<dbReference type="Pfam" id="PF00903">
    <property type="entry name" value="Glyoxalase"/>
    <property type="match status" value="1"/>
</dbReference>
<sequence>MPVTALHHFTIRCAPQELPLLLDFYTRVLRLEAGRRPEIPAPGAWLYAGGQPIVHLFAHLSTPDAPVQPVTGHVDHISFRSHGLREMRAHLGGLGVPFSEAPIPGWNIQQLFLHDPRGLKIEMTFWLDQEEAAAQVQKEGGAT</sequence>
<dbReference type="PANTHER" id="PTHR46142">
    <property type="match status" value="1"/>
</dbReference>
<feature type="domain" description="VOC" evidence="1">
    <location>
        <begin position="5"/>
        <end position="126"/>
    </location>
</feature>
<evidence type="ECO:0000259" key="1">
    <source>
        <dbReference type="PROSITE" id="PS51819"/>
    </source>
</evidence>
<dbReference type="InterPro" id="IPR004360">
    <property type="entry name" value="Glyas_Fos-R_dOase_dom"/>
</dbReference>
<dbReference type="AlphaFoldDB" id="A0A679JQF5"/>
<dbReference type="PROSITE" id="PS51819">
    <property type="entry name" value="VOC"/>
    <property type="match status" value="1"/>
</dbReference>
<organism evidence="2">
    <name type="scientific">Variovorax paradoxus</name>
    <dbReference type="NCBI Taxonomy" id="34073"/>
    <lineage>
        <taxon>Bacteria</taxon>
        <taxon>Pseudomonadati</taxon>
        <taxon>Pseudomonadota</taxon>
        <taxon>Betaproteobacteria</taxon>
        <taxon>Burkholderiales</taxon>
        <taxon>Comamonadaceae</taxon>
        <taxon>Variovorax</taxon>
    </lineage>
</organism>
<dbReference type="EMBL" id="LR743508">
    <property type="protein sequence ID" value="CAA2109527.1"/>
    <property type="molecule type" value="Genomic_DNA"/>
</dbReference>
<evidence type="ECO:0000313" key="2">
    <source>
        <dbReference type="EMBL" id="CAA2109527.1"/>
    </source>
</evidence>
<dbReference type="RefSeq" id="WP_339093479.1">
    <property type="nucleotide sequence ID" value="NZ_LR743508.1"/>
</dbReference>